<evidence type="ECO:0000256" key="3">
    <source>
        <dbReference type="ARBA" id="ARBA00022490"/>
    </source>
</evidence>
<evidence type="ECO:0000313" key="6">
    <source>
        <dbReference type="Proteomes" id="UP000235005"/>
    </source>
</evidence>
<dbReference type="AlphaFoldDB" id="A0A2N5WWU1"/>
<dbReference type="GO" id="GO:1990228">
    <property type="term" value="C:sulfurtransferase complex"/>
    <property type="evidence" value="ECO:0007669"/>
    <property type="project" value="TreeGrafter"/>
</dbReference>
<protein>
    <submittedName>
        <fullName evidence="5">Sulfurtransferase complex subunit TusD</fullName>
    </submittedName>
</protein>
<evidence type="ECO:0000256" key="2">
    <source>
        <dbReference type="ARBA" id="ARBA00007067"/>
    </source>
</evidence>
<evidence type="ECO:0000256" key="1">
    <source>
        <dbReference type="ARBA" id="ARBA00004496"/>
    </source>
</evidence>
<dbReference type="EMBL" id="PKUS01000051">
    <property type="protein sequence ID" value="PLW66709.1"/>
    <property type="molecule type" value="Genomic_DNA"/>
</dbReference>
<dbReference type="NCBIfam" id="TIGR03012">
    <property type="entry name" value="sulf_tusD_dsrE"/>
    <property type="match status" value="1"/>
</dbReference>
<dbReference type="PANTHER" id="PTHR34874">
    <property type="entry name" value="PROTEIN YCHN"/>
    <property type="match status" value="1"/>
</dbReference>
<comment type="similarity">
    <text evidence="2">Belongs to the DsrE/TusD family.</text>
</comment>
<dbReference type="Pfam" id="PF02635">
    <property type="entry name" value="DsrE"/>
    <property type="match status" value="1"/>
</dbReference>
<dbReference type="Gene3D" id="3.40.1260.10">
    <property type="entry name" value="DsrEFH-like"/>
    <property type="match status" value="1"/>
</dbReference>
<dbReference type="OrthoDB" id="9787483at2"/>
<dbReference type="GO" id="GO:0002143">
    <property type="term" value="P:tRNA wobble position uridine thiolation"/>
    <property type="evidence" value="ECO:0007669"/>
    <property type="project" value="TreeGrafter"/>
</dbReference>
<organism evidence="5 6">
    <name type="scientific">Pseudohalioglobus lutimaris</name>
    <dbReference type="NCBI Taxonomy" id="1737061"/>
    <lineage>
        <taxon>Bacteria</taxon>
        <taxon>Pseudomonadati</taxon>
        <taxon>Pseudomonadota</taxon>
        <taxon>Gammaproteobacteria</taxon>
        <taxon>Cellvibrionales</taxon>
        <taxon>Halieaceae</taxon>
        <taxon>Pseudohalioglobus</taxon>
    </lineage>
</organism>
<reference evidence="5 6" key="1">
    <citation type="submission" date="2018-01" db="EMBL/GenBank/DDBJ databases">
        <title>The draft genome sequence of Halioglobus lutimaris HF004.</title>
        <authorList>
            <person name="Du Z.-J."/>
            <person name="Shi M.-J."/>
        </authorList>
    </citation>
    <scope>NUCLEOTIDE SEQUENCE [LARGE SCALE GENOMIC DNA]</scope>
    <source>
        <strain evidence="5 6">HF004</strain>
    </source>
</reference>
<comment type="caution">
    <text evidence="5">The sequence shown here is derived from an EMBL/GenBank/DDBJ whole genome shotgun (WGS) entry which is preliminary data.</text>
</comment>
<evidence type="ECO:0000256" key="4">
    <source>
        <dbReference type="ARBA" id="ARBA00022679"/>
    </source>
</evidence>
<dbReference type="RefSeq" id="WP_101519143.1">
    <property type="nucleotide sequence ID" value="NZ_PKUS01000051.1"/>
</dbReference>
<keyword evidence="3" id="KW-0963">Cytoplasm</keyword>
<dbReference type="SUPFAM" id="SSF75169">
    <property type="entry name" value="DsrEFH-like"/>
    <property type="match status" value="1"/>
</dbReference>
<dbReference type="InterPro" id="IPR003787">
    <property type="entry name" value="Sulphur_relay_DsrE/F-like"/>
</dbReference>
<dbReference type="GO" id="GO:0097163">
    <property type="term" value="F:sulfur carrier activity"/>
    <property type="evidence" value="ECO:0007669"/>
    <property type="project" value="TreeGrafter"/>
</dbReference>
<gene>
    <name evidence="5" type="primary">tusD</name>
    <name evidence="5" type="ORF">C0039_20355</name>
</gene>
<dbReference type="PANTHER" id="PTHR34874:SF3">
    <property type="entry name" value="SULFURTRANSFERASE TUSD"/>
    <property type="match status" value="1"/>
</dbReference>
<dbReference type="Proteomes" id="UP000235005">
    <property type="component" value="Unassembled WGS sequence"/>
</dbReference>
<evidence type="ECO:0000313" key="5">
    <source>
        <dbReference type="EMBL" id="PLW66709.1"/>
    </source>
</evidence>
<sequence>MIYTLLVLASPVSGHGARTAARFASAALDRGHRIDRIFFLDEGTATGSQLAVFPQDEADRLAPWVALAEQHAVELVLCIASALKHGVLDANEAVRHEKPAASAHPAFIISGLGQLIDAAASADRFITFGG</sequence>
<name>A0A2N5WWU1_9GAMM</name>
<accession>A0A2N5WWU1</accession>
<keyword evidence="4 5" id="KW-0808">Transferase</keyword>
<dbReference type="InterPro" id="IPR017463">
    <property type="entry name" value="Sulphur_relay_TusD/DsrE"/>
</dbReference>
<comment type="subcellular location">
    <subcellularLocation>
        <location evidence="1">Cytoplasm</location>
    </subcellularLocation>
</comment>
<dbReference type="NCBIfam" id="NF001237">
    <property type="entry name" value="PRK00207.1"/>
    <property type="match status" value="1"/>
</dbReference>
<keyword evidence="6" id="KW-1185">Reference proteome</keyword>
<proteinExistence type="inferred from homology"/>
<dbReference type="InterPro" id="IPR027396">
    <property type="entry name" value="DsrEFH-like"/>
</dbReference>
<dbReference type="GO" id="GO:0016783">
    <property type="term" value="F:sulfurtransferase activity"/>
    <property type="evidence" value="ECO:0007669"/>
    <property type="project" value="InterPro"/>
</dbReference>